<evidence type="ECO:0000256" key="2">
    <source>
        <dbReference type="ARBA" id="ARBA00022741"/>
    </source>
</evidence>
<dbReference type="SUPFAM" id="SSF52540">
    <property type="entry name" value="P-loop containing nucleoside triphosphate hydrolases"/>
    <property type="match status" value="1"/>
</dbReference>
<dbReference type="SMART" id="SM00382">
    <property type="entry name" value="AAA"/>
    <property type="match status" value="1"/>
</dbReference>
<sequence length="211" mass="23953">MFSVDLSLGGKKFQREWIFKALSLRVSSGEKIAITGGNGSGKSTLIKCLSGQMPLTEGELNFKSGDYSISMDDVYKHLVISAPYLELPEEFTLEEFLRFHFSFKKLDSPVPFGELVELLHLKNAVNKPISLFSSGMKQRLKLGICFFSQSPLVLLDEPTSNLDEKGIQWYRNLIADFGKSKCLLIASNDSREYDFCEQILCLEDYKRQRLL</sequence>
<evidence type="ECO:0000259" key="4">
    <source>
        <dbReference type="PROSITE" id="PS50893"/>
    </source>
</evidence>
<dbReference type="InterPro" id="IPR027417">
    <property type="entry name" value="P-loop_NTPase"/>
</dbReference>
<evidence type="ECO:0000256" key="1">
    <source>
        <dbReference type="ARBA" id="ARBA00022448"/>
    </source>
</evidence>
<dbReference type="InterPro" id="IPR051782">
    <property type="entry name" value="ABC_Transporter_VariousFunc"/>
</dbReference>
<comment type="caution">
    <text evidence="5">The sequence shown here is derived from an EMBL/GenBank/DDBJ whole genome shotgun (WGS) entry which is preliminary data.</text>
</comment>
<dbReference type="Proteomes" id="UP001236663">
    <property type="component" value="Unassembled WGS sequence"/>
</dbReference>
<accession>A0ABT8C3T9</accession>
<dbReference type="Gene3D" id="3.40.50.300">
    <property type="entry name" value="P-loop containing nucleotide triphosphate hydrolases"/>
    <property type="match status" value="1"/>
</dbReference>
<protein>
    <submittedName>
        <fullName evidence="5">ATP-binding cassette domain-containing protein</fullName>
    </submittedName>
</protein>
<dbReference type="PANTHER" id="PTHR42939">
    <property type="entry name" value="ABC TRANSPORTER ATP-BINDING PROTEIN ALBC-RELATED"/>
    <property type="match status" value="1"/>
</dbReference>
<dbReference type="PANTHER" id="PTHR42939:SF1">
    <property type="entry name" value="ABC TRANSPORTER ATP-BINDING PROTEIN ALBC-RELATED"/>
    <property type="match status" value="1"/>
</dbReference>
<dbReference type="GO" id="GO:0005524">
    <property type="term" value="F:ATP binding"/>
    <property type="evidence" value="ECO:0007669"/>
    <property type="project" value="UniProtKB-KW"/>
</dbReference>
<dbReference type="InterPro" id="IPR003593">
    <property type="entry name" value="AAA+_ATPase"/>
</dbReference>
<feature type="domain" description="ABC transporter" evidence="4">
    <location>
        <begin position="1"/>
        <end position="211"/>
    </location>
</feature>
<gene>
    <name evidence="5" type="ORF">QWZ15_02820</name>
</gene>
<dbReference type="Pfam" id="PF00005">
    <property type="entry name" value="ABC_tran"/>
    <property type="match status" value="1"/>
</dbReference>
<dbReference type="InterPro" id="IPR003439">
    <property type="entry name" value="ABC_transporter-like_ATP-bd"/>
</dbReference>
<dbReference type="PROSITE" id="PS50893">
    <property type="entry name" value="ABC_TRANSPORTER_2"/>
    <property type="match status" value="1"/>
</dbReference>
<name>A0ABT8C3T9_9BACT</name>
<evidence type="ECO:0000313" key="6">
    <source>
        <dbReference type="Proteomes" id="UP001236663"/>
    </source>
</evidence>
<keyword evidence="3 5" id="KW-0067">ATP-binding</keyword>
<dbReference type="PROSITE" id="PS00211">
    <property type="entry name" value="ABC_TRANSPORTER_1"/>
    <property type="match status" value="1"/>
</dbReference>
<reference evidence="6" key="1">
    <citation type="journal article" date="2019" name="Int. J. Syst. Evol. Microbiol.">
        <title>The Global Catalogue of Microorganisms (GCM) 10K type strain sequencing project: providing services to taxonomists for standard genome sequencing and annotation.</title>
        <authorList>
            <consortium name="The Broad Institute Genomics Platform"/>
            <consortium name="The Broad Institute Genome Sequencing Center for Infectious Disease"/>
            <person name="Wu L."/>
            <person name="Ma J."/>
        </authorList>
    </citation>
    <scope>NUCLEOTIDE SEQUENCE [LARGE SCALE GENOMIC DNA]</scope>
    <source>
        <strain evidence="6">CECT 7706</strain>
    </source>
</reference>
<evidence type="ECO:0000256" key="3">
    <source>
        <dbReference type="ARBA" id="ARBA00022840"/>
    </source>
</evidence>
<evidence type="ECO:0000313" key="5">
    <source>
        <dbReference type="EMBL" id="MDN3686752.1"/>
    </source>
</evidence>
<dbReference type="RefSeq" id="WP_163384894.1">
    <property type="nucleotide sequence ID" value="NZ_JAUFQS010000003.1"/>
</dbReference>
<dbReference type="InterPro" id="IPR017871">
    <property type="entry name" value="ABC_transporter-like_CS"/>
</dbReference>
<proteinExistence type="predicted"/>
<keyword evidence="1" id="KW-0813">Transport</keyword>
<dbReference type="EMBL" id="JAUFQS010000003">
    <property type="protein sequence ID" value="MDN3686752.1"/>
    <property type="molecule type" value="Genomic_DNA"/>
</dbReference>
<organism evidence="5 6">
    <name type="scientific">Cyclobacterium jeungdonense</name>
    <dbReference type="NCBI Taxonomy" id="708087"/>
    <lineage>
        <taxon>Bacteria</taxon>
        <taxon>Pseudomonadati</taxon>
        <taxon>Bacteroidota</taxon>
        <taxon>Cytophagia</taxon>
        <taxon>Cytophagales</taxon>
        <taxon>Cyclobacteriaceae</taxon>
        <taxon>Cyclobacterium</taxon>
    </lineage>
</organism>
<keyword evidence="6" id="KW-1185">Reference proteome</keyword>
<keyword evidence="2" id="KW-0547">Nucleotide-binding</keyword>